<comment type="subcellular location">
    <subcellularLocation>
        <location evidence="1">Nucleus</location>
    </subcellularLocation>
</comment>
<name>A0A4X2LYZ2_VOMUR</name>
<evidence type="ECO:0000313" key="5">
    <source>
        <dbReference type="Proteomes" id="UP000314987"/>
    </source>
</evidence>
<reference evidence="5" key="1">
    <citation type="submission" date="2018-12" db="EMBL/GenBank/DDBJ databases">
        <authorList>
            <person name="Yazar S."/>
        </authorList>
    </citation>
    <scope>NUCLEOTIDE SEQUENCE [LARGE SCALE GENOMIC DNA]</scope>
</reference>
<dbReference type="PANTHER" id="PTHR11477">
    <property type="entry name" value="TRANSCRIPTION FACTOR S-II ZINC FINGER DOMAIN-CONTAINING PROTEIN"/>
    <property type="match status" value="1"/>
</dbReference>
<dbReference type="InterPro" id="IPR035441">
    <property type="entry name" value="TFIIS/LEDGF_dom_sf"/>
</dbReference>
<dbReference type="InterPro" id="IPR035100">
    <property type="entry name" value="TF_IIS-typ"/>
</dbReference>
<organism evidence="4 5">
    <name type="scientific">Vombatus ursinus</name>
    <name type="common">Common wombat</name>
    <dbReference type="NCBI Taxonomy" id="29139"/>
    <lineage>
        <taxon>Eukaryota</taxon>
        <taxon>Metazoa</taxon>
        <taxon>Chordata</taxon>
        <taxon>Craniata</taxon>
        <taxon>Vertebrata</taxon>
        <taxon>Euteleostomi</taxon>
        <taxon>Mammalia</taxon>
        <taxon>Metatheria</taxon>
        <taxon>Diprotodontia</taxon>
        <taxon>Vombatidae</taxon>
        <taxon>Vombatus</taxon>
    </lineage>
</organism>
<dbReference type="InterPro" id="IPR003618">
    <property type="entry name" value="TFIIS_cen_dom"/>
</dbReference>
<dbReference type="PIRSF" id="PIRSF006704">
    <property type="entry name" value="TF_IIS"/>
    <property type="match status" value="1"/>
</dbReference>
<dbReference type="CTD" id="170082"/>
<dbReference type="GO" id="GO:0005634">
    <property type="term" value="C:nucleus"/>
    <property type="evidence" value="ECO:0007669"/>
    <property type="project" value="UniProtKB-SubCell"/>
</dbReference>
<dbReference type="Ensembl" id="ENSVURT00010033367.1">
    <property type="protein sequence ID" value="ENSVURP00010029288.1"/>
    <property type="gene ID" value="ENSVURG00010022411.1"/>
</dbReference>
<dbReference type="Proteomes" id="UP000314987">
    <property type="component" value="Unassembled WGS sequence"/>
</dbReference>
<dbReference type="Gene3D" id="2.20.25.10">
    <property type="match status" value="1"/>
</dbReference>
<protein>
    <submittedName>
        <fullName evidence="4">Transcription elongation factor A N-terminal and central domain containing</fullName>
    </submittedName>
</protein>
<evidence type="ECO:0000256" key="1">
    <source>
        <dbReference type="PROSITE-ProRule" id="PRU00649"/>
    </source>
</evidence>
<accession>A0A4X2LYZ2</accession>
<dbReference type="PROSITE" id="PS51319">
    <property type="entry name" value="TFIIS_N"/>
    <property type="match status" value="1"/>
</dbReference>
<dbReference type="Pfam" id="PF07500">
    <property type="entry name" value="TFIIS_M"/>
    <property type="match status" value="1"/>
</dbReference>
<dbReference type="Gene3D" id="1.10.472.30">
    <property type="entry name" value="Transcription elongation factor S-II, central domain"/>
    <property type="match status" value="1"/>
</dbReference>
<dbReference type="GO" id="GO:0006351">
    <property type="term" value="P:DNA-templated transcription"/>
    <property type="evidence" value="ECO:0007669"/>
    <property type="project" value="InterPro"/>
</dbReference>
<dbReference type="STRING" id="29139.ENSVURP00010029288"/>
<dbReference type="OrthoDB" id="44867at2759"/>
<dbReference type="OMA" id="HSRWVCL"/>
<dbReference type="PANTHER" id="PTHR11477:SF7">
    <property type="entry name" value="TRANSCRIPTION ELONGATION FACTOR A N-TERMINAL AND CENTRAL DOMAIN-CONTAINING PROTEIN"/>
    <property type="match status" value="1"/>
</dbReference>
<dbReference type="SMART" id="SM00510">
    <property type="entry name" value="TFS2M"/>
    <property type="match status" value="1"/>
</dbReference>
<feature type="domain" description="TFIIS N-terminal" evidence="2">
    <location>
        <begin position="1"/>
        <end position="84"/>
    </location>
</feature>
<dbReference type="SUPFAM" id="SSF46942">
    <property type="entry name" value="Elongation factor TFIIS domain 2"/>
    <property type="match status" value="1"/>
</dbReference>
<reference evidence="4" key="3">
    <citation type="submission" date="2025-09" db="UniProtKB">
        <authorList>
            <consortium name="Ensembl"/>
        </authorList>
    </citation>
    <scope>IDENTIFICATION</scope>
</reference>
<proteinExistence type="predicted"/>
<dbReference type="GeneID" id="114022934"/>
<dbReference type="SUPFAM" id="SSF57783">
    <property type="entry name" value="Zinc beta-ribbon"/>
    <property type="match status" value="1"/>
</dbReference>
<keyword evidence="1" id="KW-0539">Nucleus</keyword>
<dbReference type="InterPro" id="IPR036575">
    <property type="entry name" value="TFIIS_cen_dom_sf"/>
</dbReference>
<evidence type="ECO:0000313" key="4">
    <source>
        <dbReference type="Ensembl" id="ENSVURP00010029288.1"/>
    </source>
</evidence>
<sequence>MSDKTKKKAATSASIIEQLLAEKNFQDLGDHLTELETIHMSIEHLQETDVVRAVYRVLKHCPIVIFKKKAKCLLSKWKTLYKNHYFQPMNSSDFYLKDSKENTEHVSLVQEENSPYASKEQILDTANSNSMSSSQDIAKGVETFMPENSAAPVEEHSEEHFMSHDPKFIDSKSAWHQDPTRAKCVELLYGALVTCATDQQKTDCWQILAKEIEEYVFALYSKNLKKYKNCIRSKVSNLKNRKNPHLQQNLFSGTLSPKEFAEMTVMEMANDELKQLRASYTESCIQEHYLPEVVDGTQTNKIKCRRCEKFNCKVTMIARGTLFLPSWVCSANPDEEMMTYVICNECGEQWYHSKWICT</sequence>
<dbReference type="PROSITE" id="PS51321">
    <property type="entry name" value="TFIIS_CENTRAL"/>
    <property type="match status" value="1"/>
</dbReference>
<dbReference type="Pfam" id="PF08711">
    <property type="entry name" value="Med26"/>
    <property type="match status" value="1"/>
</dbReference>
<dbReference type="SUPFAM" id="SSF47676">
    <property type="entry name" value="Conserved domain common to transcription factors TFIIS, elongin A, CRSP70"/>
    <property type="match status" value="1"/>
</dbReference>
<dbReference type="AlphaFoldDB" id="A0A4X2LYZ2"/>
<dbReference type="InterPro" id="IPR017923">
    <property type="entry name" value="TFIIS_N"/>
</dbReference>
<keyword evidence="5" id="KW-1185">Reference proteome</keyword>
<dbReference type="Gene3D" id="1.20.930.10">
    <property type="entry name" value="Conserved domain common to transcription factors TFIIS, elongin A, CRSP70"/>
    <property type="match status" value="1"/>
</dbReference>
<evidence type="ECO:0000259" key="2">
    <source>
        <dbReference type="PROSITE" id="PS51319"/>
    </source>
</evidence>
<feature type="domain" description="TFIIS central" evidence="3">
    <location>
        <begin position="180"/>
        <end position="296"/>
    </location>
</feature>
<gene>
    <name evidence="4" type="primary">TCEANC</name>
</gene>
<dbReference type="RefSeq" id="XP_027691178.1">
    <property type="nucleotide sequence ID" value="XM_027835377.1"/>
</dbReference>
<reference evidence="4" key="2">
    <citation type="submission" date="2025-08" db="UniProtKB">
        <authorList>
            <consortium name="Ensembl"/>
        </authorList>
    </citation>
    <scope>IDENTIFICATION</scope>
</reference>
<evidence type="ECO:0000259" key="3">
    <source>
        <dbReference type="PROSITE" id="PS51321"/>
    </source>
</evidence>
<dbReference type="GeneTree" id="ENSGT00940000162067"/>